<accession>A0A2D3V721</accession>
<reference evidence="1 2" key="1">
    <citation type="submission" date="2016-03" db="EMBL/GenBank/DDBJ databases">
        <authorList>
            <person name="Ploux O."/>
        </authorList>
    </citation>
    <scope>NUCLEOTIDE SEQUENCE [LARGE SCALE GENOMIC DNA]</scope>
    <source>
        <strain evidence="1 2">URUG2</strain>
    </source>
</reference>
<organism evidence="1 2">
    <name type="scientific">Ramularia collo-cygni</name>
    <dbReference type="NCBI Taxonomy" id="112498"/>
    <lineage>
        <taxon>Eukaryota</taxon>
        <taxon>Fungi</taxon>
        <taxon>Dikarya</taxon>
        <taxon>Ascomycota</taxon>
        <taxon>Pezizomycotina</taxon>
        <taxon>Dothideomycetes</taxon>
        <taxon>Dothideomycetidae</taxon>
        <taxon>Mycosphaerellales</taxon>
        <taxon>Mycosphaerellaceae</taxon>
        <taxon>Ramularia</taxon>
    </lineage>
</organism>
<dbReference type="EMBL" id="FJUY01000002">
    <property type="protein sequence ID" value="CZT16143.1"/>
    <property type="molecule type" value="Genomic_DNA"/>
</dbReference>
<name>A0A2D3V721_9PEZI</name>
<dbReference type="STRING" id="112498.A0A2D3V721"/>
<evidence type="ECO:0000313" key="1">
    <source>
        <dbReference type="EMBL" id="CZT16143.1"/>
    </source>
</evidence>
<evidence type="ECO:0000313" key="2">
    <source>
        <dbReference type="Proteomes" id="UP000225277"/>
    </source>
</evidence>
<proteinExistence type="predicted"/>
<dbReference type="AlphaFoldDB" id="A0A2D3V721"/>
<dbReference type="InterPro" id="IPR022085">
    <property type="entry name" value="OpdG"/>
</dbReference>
<keyword evidence="2" id="KW-1185">Reference proteome</keyword>
<dbReference type="RefSeq" id="XP_023623036.1">
    <property type="nucleotide sequence ID" value="XM_023767268.1"/>
</dbReference>
<protein>
    <submittedName>
        <fullName evidence="1">Uncharacterized protein</fullName>
    </submittedName>
</protein>
<dbReference type="GeneID" id="35597209"/>
<dbReference type="Pfam" id="PF12311">
    <property type="entry name" value="DUF3632"/>
    <property type="match status" value="1"/>
</dbReference>
<gene>
    <name evidence="1" type="ORF">RCC_01984</name>
</gene>
<dbReference type="Proteomes" id="UP000225277">
    <property type="component" value="Unassembled WGS sequence"/>
</dbReference>
<dbReference type="OrthoDB" id="3350591at2759"/>
<sequence length="260" mass="29590">MSDITEWELRAKRSPSWSQPADQQIVDLLISMFHEEIRPSYAAKAMHRIQGVGFRWLIVCDAIRRLGGSLKISELLVDLLNALARLSIEDTQDLQEQDKASPKKPELPQSWHVTFREYGLFLVHYDEAIDNKDEFYGQGAKLLNASTFAATLMLQAEFDNDMHLYAFEAMDTALVAGYDPDYLGQEWRVMLPSAAAWVFIAAPKMHEICQNGLQDYKPSPEKWTLWKQKLMGLASSSDLDNNCKSLSARAARLMEEVENS</sequence>